<evidence type="ECO:0000313" key="4">
    <source>
        <dbReference type="Proteomes" id="UP000515369"/>
    </source>
</evidence>
<evidence type="ECO:0000313" key="3">
    <source>
        <dbReference type="EMBL" id="QMW00971.1"/>
    </source>
</evidence>
<dbReference type="GO" id="GO:0016787">
    <property type="term" value="F:hydrolase activity"/>
    <property type="evidence" value="ECO:0007669"/>
    <property type="project" value="UniProtKB-KW"/>
</dbReference>
<comment type="similarity">
    <text evidence="1">Belongs to the AB hydrolase superfamily.</text>
</comment>
<name>A0A7G5GQ29_9BACT</name>
<dbReference type="SUPFAM" id="SSF53474">
    <property type="entry name" value="alpha/beta-Hydrolases"/>
    <property type="match status" value="1"/>
</dbReference>
<dbReference type="EMBL" id="CP059732">
    <property type="protein sequence ID" value="QMW00971.1"/>
    <property type="molecule type" value="Genomic_DNA"/>
</dbReference>
<evidence type="ECO:0000256" key="1">
    <source>
        <dbReference type="ARBA" id="ARBA00008645"/>
    </source>
</evidence>
<dbReference type="PRINTS" id="PR00111">
    <property type="entry name" value="ABHYDROLASE"/>
</dbReference>
<reference evidence="3 4" key="1">
    <citation type="submission" date="2020-07" db="EMBL/GenBank/DDBJ databases">
        <title>Spirosoma foliorum sp. nov., isolated from the leaves on the Nejang mountain Korea, Republic of.</title>
        <authorList>
            <person name="Ho H."/>
            <person name="Lee Y.-J."/>
            <person name="Nurcahyanto D.-A."/>
            <person name="Kim S.-G."/>
        </authorList>
    </citation>
    <scope>NUCLEOTIDE SEQUENCE [LARGE SCALE GENOMIC DNA]</scope>
    <source>
        <strain evidence="3 4">PL0136</strain>
    </source>
</reference>
<dbReference type="KEGG" id="sfol:H3H32_23740"/>
<feature type="domain" description="AB hydrolase-1" evidence="2">
    <location>
        <begin position="21"/>
        <end position="259"/>
    </location>
</feature>
<keyword evidence="4" id="KW-1185">Reference proteome</keyword>
<evidence type="ECO:0000259" key="2">
    <source>
        <dbReference type="Pfam" id="PF12697"/>
    </source>
</evidence>
<dbReference type="PANTHER" id="PTHR43039">
    <property type="entry name" value="ESTERASE-RELATED"/>
    <property type="match status" value="1"/>
</dbReference>
<dbReference type="InterPro" id="IPR000073">
    <property type="entry name" value="AB_hydrolase_1"/>
</dbReference>
<accession>A0A7G5GQ29</accession>
<dbReference type="Pfam" id="PF12697">
    <property type="entry name" value="Abhydrolase_6"/>
    <property type="match status" value="1"/>
</dbReference>
<protein>
    <submittedName>
        <fullName evidence="3">Alpha/beta hydrolase</fullName>
    </submittedName>
</protein>
<keyword evidence="3" id="KW-0378">Hydrolase</keyword>
<organism evidence="3 4">
    <name type="scientific">Spirosoma foliorum</name>
    <dbReference type="NCBI Taxonomy" id="2710596"/>
    <lineage>
        <taxon>Bacteria</taxon>
        <taxon>Pseudomonadati</taxon>
        <taxon>Bacteroidota</taxon>
        <taxon>Cytophagia</taxon>
        <taxon>Cytophagales</taxon>
        <taxon>Cytophagaceae</taxon>
        <taxon>Spirosoma</taxon>
    </lineage>
</organism>
<dbReference type="Proteomes" id="UP000515369">
    <property type="component" value="Chromosome"/>
</dbReference>
<dbReference type="AlphaFoldDB" id="A0A7G5GQ29"/>
<dbReference type="InterPro" id="IPR029058">
    <property type="entry name" value="AB_hydrolase_fold"/>
</dbReference>
<sequence>MTPTIRNRYNITVTGNGTQPILFAHGFGCDQTMWRYVAPAFEAHYQVIRFDYIGHGKASLGAYNRERYASLQGYAQDVLDICHDLDLNEVIFVGHSVSSMIGLLASIQEPNRFERLIMVSPSPHYINEEDYTGGFERVDIEELLDTMDSNFFGWATVMGPAIMANAERPELGRELTQSFCATDQQVAQQFARVTFLGDNRLDLVKVGRPTLIIQSIADDIAPVAVGEYMAQHMPQSTLRVIEVQGHSPHLSDPTETIAAIQHYLQTAN</sequence>
<dbReference type="Gene3D" id="3.40.50.1820">
    <property type="entry name" value="alpha/beta hydrolase"/>
    <property type="match status" value="1"/>
</dbReference>
<proteinExistence type="inferred from homology"/>
<dbReference type="RefSeq" id="WP_182458084.1">
    <property type="nucleotide sequence ID" value="NZ_CP059732.1"/>
</dbReference>
<gene>
    <name evidence="3" type="ORF">H3H32_23740</name>
</gene>